<evidence type="ECO:0000313" key="2">
    <source>
        <dbReference type="Proteomes" id="UP000235363"/>
    </source>
</evidence>
<evidence type="ECO:0000313" key="1">
    <source>
        <dbReference type="EMBL" id="PMC62782.1"/>
    </source>
</evidence>
<sequence>MTAFHGLGPLPGTDIRATAEVLAGEAGDTPHLPILADRGIGADPIGRTAAICADLNLDAGPRSWRVADKGGRAESIAADHLQRDLDVCEEFWGTAPDRIIVPVAGPWTLAASIELPGGHRMLTDRGAVAYLAASLAEGLANHVAEITRRFGADVSVVMHEPAAAQVTAGLVEGAVAGTLLRPVGYRELAEQWRAVTGATGPSLAIAVPGLVAPHPGPTPPSLEKALLESGARAVAMPIGAIRGSGMLDGVGRLRAAGLDLILGAVPAVPEATDEHTGAYLEPSARGIAERVARLWDELSFPRIDLVDHVDVTVDRGVAAAPVDWVAPAYAGGRRAAELISRAAGDL</sequence>
<reference evidence="1 2" key="1">
    <citation type="submission" date="2017-09" db="EMBL/GenBank/DDBJ databases">
        <title>Bacterial strain isolated from the female urinary microbiota.</title>
        <authorList>
            <person name="Thomas-White K."/>
            <person name="Kumar N."/>
            <person name="Forster S."/>
            <person name="Putonti C."/>
            <person name="Lawley T."/>
            <person name="Wolfe A.J."/>
        </authorList>
    </citation>
    <scope>NUCLEOTIDE SEQUENCE [LARGE SCALE GENOMIC DNA]</scope>
    <source>
        <strain evidence="1 2">UMB0908</strain>
    </source>
</reference>
<dbReference type="EMBL" id="PNHF01000006">
    <property type="protein sequence ID" value="PMC62782.1"/>
    <property type="molecule type" value="Genomic_DNA"/>
</dbReference>
<organism evidence="1 2">
    <name type="scientific">Corynebacterium xerosis</name>
    <dbReference type="NCBI Taxonomy" id="1725"/>
    <lineage>
        <taxon>Bacteria</taxon>
        <taxon>Bacillati</taxon>
        <taxon>Actinomycetota</taxon>
        <taxon>Actinomycetes</taxon>
        <taxon>Mycobacteriales</taxon>
        <taxon>Corynebacteriaceae</taxon>
        <taxon>Corynebacterium</taxon>
    </lineage>
</organism>
<comment type="caution">
    <text evidence="1">The sequence shown here is derived from an EMBL/GenBank/DDBJ whole genome shotgun (WGS) entry which is preliminary data.</text>
</comment>
<name>A0A2N6T0G0_9CORY</name>
<proteinExistence type="predicted"/>
<evidence type="ECO:0008006" key="3">
    <source>
        <dbReference type="Google" id="ProtNLM"/>
    </source>
</evidence>
<dbReference type="RefSeq" id="WP_102212275.1">
    <property type="nucleotide sequence ID" value="NZ_PNHF01000006.1"/>
</dbReference>
<dbReference type="AlphaFoldDB" id="A0A2N6T0G0"/>
<dbReference type="Proteomes" id="UP000235363">
    <property type="component" value="Unassembled WGS sequence"/>
</dbReference>
<protein>
    <recommendedName>
        <fullName evidence="3">Methionine synthase</fullName>
    </recommendedName>
</protein>
<gene>
    <name evidence="1" type="ORF">CJ204_03670</name>
</gene>
<accession>A0A2N6T0G0</accession>